<proteinExistence type="predicted"/>
<keyword evidence="2" id="KW-0812">Transmembrane</keyword>
<evidence type="ECO:0000256" key="2">
    <source>
        <dbReference type="SAM" id="Phobius"/>
    </source>
</evidence>
<reference evidence="3" key="1">
    <citation type="submission" date="2022-01" db="EMBL/GenBank/DDBJ databases">
        <title>Genome Sequence Resource for Two Populations of Ditylenchus destructor, the Migratory Endoparasitic Phytonematode.</title>
        <authorList>
            <person name="Zhang H."/>
            <person name="Lin R."/>
            <person name="Xie B."/>
        </authorList>
    </citation>
    <scope>NUCLEOTIDE SEQUENCE</scope>
    <source>
        <strain evidence="3">BazhouSP</strain>
    </source>
</reference>
<sequence>MAYPYSPYKPISWEKYYSTTSSRTEHVTVTSGLAAGITIGVFFVVFLLTFGCRLYNRRLDRRSSVRTMRRRLSVTDLFLRGSSPSQPPPPYEVAIKMPRPTETGPPAFTEYADTPPPMISSAINPSSGVNDIPVPRYALPPPPFSATAK</sequence>
<evidence type="ECO:0000313" key="4">
    <source>
        <dbReference type="Proteomes" id="UP001201812"/>
    </source>
</evidence>
<organism evidence="3 4">
    <name type="scientific">Ditylenchus destructor</name>
    <dbReference type="NCBI Taxonomy" id="166010"/>
    <lineage>
        <taxon>Eukaryota</taxon>
        <taxon>Metazoa</taxon>
        <taxon>Ecdysozoa</taxon>
        <taxon>Nematoda</taxon>
        <taxon>Chromadorea</taxon>
        <taxon>Rhabditida</taxon>
        <taxon>Tylenchina</taxon>
        <taxon>Tylenchomorpha</taxon>
        <taxon>Sphaerularioidea</taxon>
        <taxon>Anguinidae</taxon>
        <taxon>Anguininae</taxon>
        <taxon>Ditylenchus</taxon>
    </lineage>
</organism>
<keyword evidence="2" id="KW-0472">Membrane</keyword>
<keyword evidence="2" id="KW-1133">Transmembrane helix</keyword>
<keyword evidence="4" id="KW-1185">Reference proteome</keyword>
<feature type="transmembrane region" description="Helical" evidence="2">
    <location>
        <begin position="33"/>
        <end position="56"/>
    </location>
</feature>
<feature type="region of interest" description="Disordered" evidence="1">
    <location>
        <begin position="79"/>
        <end position="125"/>
    </location>
</feature>
<evidence type="ECO:0000313" key="3">
    <source>
        <dbReference type="EMBL" id="KAI1720566.1"/>
    </source>
</evidence>
<comment type="caution">
    <text evidence="3">The sequence shown here is derived from an EMBL/GenBank/DDBJ whole genome shotgun (WGS) entry which is preliminary data.</text>
</comment>
<protein>
    <submittedName>
        <fullName evidence="3">Uncharacterized protein</fullName>
    </submittedName>
</protein>
<accession>A0AAD4RAB6</accession>
<dbReference type="AlphaFoldDB" id="A0AAD4RAB6"/>
<gene>
    <name evidence="3" type="ORF">DdX_04804</name>
</gene>
<dbReference type="Proteomes" id="UP001201812">
    <property type="component" value="Unassembled WGS sequence"/>
</dbReference>
<evidence type="ECO:0000256" key="1">
    <source>
        <dbReference type="SAM" id="MobiDB-lite"/>
    </source>
</evidence>
<dbReference type="EMBL" id="JAKKPZ010000005">
    <property type="protein sequence ID" value="KAI1720566.1"/>
    <property type="molecule type" value="Genomic_DNA"/>
</dbReference>
<name>A0AAD4RAB6_9BILA</name>